<keyword evidence="10" id="KW-0408">Iron</keyword>
<evidence type="ECO:0000256" key="8">
    <source>
        <dbReference type="ARBA" id="ARBA00022723"/>
    </source>
</evidence>
<dbReference type="Proteomes" id="UP000293550">
    <property type="component" value="Unassembled WGS sequence"/>
</dbReference>
<evidence type="ECO:0000256" key="4">
    <source>
        <dbReference type="ARBA" id="ARBA00007244"/>
    </source>
</evidence>
<comment type="cofactor">
    <cofactor evidence="1">
        <name>heme</name>
        <dbReference type="ChEBI" id="CHEBI:30413"/>
    </cofactor>
</comment>
<evidence type="ECO:0000313" key="15">
    <source>
        <dbReference type="Proteomes" id="UP000293550"/>
    </source>
</evidence>
<dbReference type="GO" id="GO:0009055">
    <property type="term" value="F:electron transfer activity"/>
    <property type="evidence" value="ECO:0007669"/>
    <property type="project" value="InterPro"/>
</dbReference>
<evidence type="ECO:0000313" key="14">
    <source>
        <dbReference type="EMBL" id="RZI46137.1"/>
    </source>
</evidence>
<reference evidence="14 15" key="1">
    <citation type="submission" date="2018-10" db="EMBL/GenBank/DDBJ databases">
        <title>An updated phylogeny of the Alphaproteobacteria reveals that the parasitic Rickettsiales and Holosporales have independent origins.</title>
        <authorList>
            <person name="Munoz-Gomez S.A."/>
            <person name="Hess S."/>
            <person name="Burger G."/>
            <person name="Lang B.F."/>
            <person name="Susko E."/>
            <person name="Slamovits C.H."/>
            <person name="Roger A.J."/>
        </authorList>
    </citation>
    <scope>NUCLEOTIDE SEQUENCE [LARGE SCALE GENOMIC DNA]</scope>
    <source>
        <strain evidence="14">HOLO01</strain>
    </source>
</reference>
<organism evidence="14 15">
    <name type="scientific">Candidatus Finniella inopinata</name>
    <dbReference type="NCBI Taxonomy" id="1696036"/>
    <lineage>
        <taxon>Bacteria</taxon>
        <taxon>Pseudomonadati</taxon>
        <taxon>Pseudomonadota</taxon>
        <taxon>Alphaproteobacteria</taxon>
        <taxon>Holosporales</taxon>
        <taxon>Candidatus Paracaedibacteraceae</taxon>
        <taxon>Candidatus Finniella</taxon>
    </lineage>
</organism>
<dbReference type="PIRSF" id="PIRSF000178">
    <property type="entry name" value="SDH_cyt_b560"/>
    <property type="match status" value="1"/>
</dbReference>
<dbReference type="GO" id="GO:0046872">
    <property type="term" value="F:metal ion binding"/>
    <property type="evidence" value="ECO:0007669"/>
    <property type="project" value="UniProtKB-KW"/>
</dbReference>
<keyword evidence="11 13" id="KW-0472">Membrane</keyword>
<dbReference type="InterPro" id="IPR018495">
    <property type="entry name" value="Succ_DH_cyt_bsu_CS"/>
</dbReference>
<protein>
    <recommendedName>
        <fullName evidence="5">Succinate dehydrogenase cytochrome b556 subunit</fullName>
    </recommendedName>
</protein>
<accession>A0A4V2DZT1</accession>
<keyword evidence="7 13" id="KW-0812">Transmembrane</keyword>
<dbReference type="Gene3D" id="1.20.1300.10">
    <property type="entry name" value="Fumarate reductase/succinate dehydrogenase, transmembrane subunit"/>
    <property type="match status" value="1"/>
</dbReference>
<dbReference type="PANTHER" id="PTHR10978">
    <property type="entry name" value="SUCCINATE DEHYDROGENASE CYTOCHROME B560 SUBUNIT"/>
    <property type="match status" value="1"/>
</dbReference>
<evidence type="ECO:0000256" key="11">
    <source>
        <dbReference type="ARBA" id="ARBA00023136"/>
    </source>
</evidence>
<dbReference type="GO" id="GO:0006099">
    <property type="term" value="P:tricarboxylic acid cycle"/>
    <property type="evidence" value="ECO:0007669"/>
    <property type="project" value="InterPro"/>
</dbReference>
<dbReference type="CDD" id="cd03499">
    <property type="entry name" value="SQR_TypeC_SdhC"/>
    <property type="match status" value="1"/>
</dbReference>
<sequence>MDSRPLSPHLQIYRWQMTSVMSILHRLTGFALLGFIFGLIAWLFTLNQGAISYTIFTDLLAMAPIKAFVFLLIISLTYYFFNGIRHLCWDIGWGMDLKDAYRSGWLVLTLTFFTSLLVWTYL</sequence>
<dbReference type="NCBIfam" id="TIGR02970">
    <property type="entry name" value="succ_dehyd_cytB"/>
    <property type="match status" value="1"/>
</dbReference>
<feature type="transmembrane region" description="Helical" evidence="13">
    <location>
        <begin position="23"/>
        <end position="47"/>
    </location>
</feature>
<gene>
    <name evidence="14" type="primary">sdhC</name>
    <name evidence="14" type="ORF">EQU50_04170</name>
</gene>
<dbReference type="EMBL" id="SCFB01000005">
    <property type="protein sequence ID" value="RZI46137.1"/>
    <property type="molecule type" value="Genomic_DNA"/>
</dbReference>
<keyword evidence="9 13" id="KW-1133">Transmembrane helix</keyword>
<evidence type="ECO:0000256" key="6">
    <source>
        <dbReference type="ARBA" id="ARBA00022617"/>
    </source>
</evidence>
<comment type="subunit">
    <text evidence="12">Part of an enzyme complex containing four subunits: a flavoprotein, an iron-sulfur protein, plus two membrane-anchoring proteins, SdhC and SdhD. The complex can form homotrimers.</text>
</comment>
<keyword evidence="6" id="KW-0349">Heme</keyword>
<evidence type="ECO:0000256" key="9">
    <source>
        <dbReference type="ARBA" id="ARBA00022989"/>
    </source>
</evidence>
<evidence type="ECO:0000256" key="7">
    <source>
        <dbReference type="ARBA" id="ARBA00022692"/>
    </source>
</evidence>
<dbReference type="InterPro" id="IPR000701">
    <property type="entry name" value="SuccDH_FuR_B_TM-su"/>
</dbReference>
<dbReference type="InterPro" id="IPR034804">
    <property type="entry name" value="SQR/QFR_C/D"/>
</dbReference>
<evidence type="ECO:0000256" key="13">
    <source>
        <dbReference type="SAM" id="Phobius"/>
    </source>
</evidence>
<comment type="similarity">
    <text evidence="4">Belongs to the cytochrome b560 family.</text>
</comment>
<dbReference type="RefSeq" id="WP_130153891.1">
    <property type="nucleotide sequence ID" value="NZ_SCFB01000005.1"/>
</dbReference>
<proteinExistence type="inferred from homology"/>
<dbReference type="Pfam" id="PF01127">
    <property type="entry name" value="Sdh_cyt"/>
    <property type="match status" value="1"/>
</dbReference>
<evidence type="ECO:0000256" key="10">
    <source>
        <dbReference type="ARBA" id="ARBA00023004"/>
    </source>
</evidence>
<keyword evidence="15" id="KW-1185">Reference proteome</keyword>
<dbReference type="PANTHER" id="PTHR10978:SF5">
    <property type="entry name" value="SUCCINATE DEHYDROGENASE CYTOCHROME B560 SUBUNIT, MITOCHONDRIAL"/>
    <property type="match status" value="1"/>
</dbReference>
<comment type="subcellular location">
    <subcellularLocation>
        <location evidence="3">Membrane</location>
        <topology evidence="3">Multi-pass membrane protein</topology>
    </subcellularLocation>
</comment>
<comment type="caution">
    <text evidence="14">The sequence shown here is derived from an EMBL/GenBank/DDBJ whole genome shotgun (WGS) entry which is preliminary data.</text>
</comment>
<dbReference type="PROSITE" id="PS01000">
    <property type="entry name" value="SDH_CYT_1"/>
    <property type="match status" value="1"/>
</dbReference>
<evidence type="ECO:0000256" key="2">
    <source>
        <dbReference type="ARBA" id="ARBA00004050"/>
    </source>
</evidence>
<dbReference type="SUPFAM" id="SSF81343">
    <property type="entry name" value="Fumarate reductase respiratory complex transmembrane subunits"/>
    <property type="match status" value="1"/>
</dbReference>
<evidence type="ECO:0000256" key="5">
    <source>
        <dbReference type="ARBA" id="ARBA00020076"/>
    </source>
</evidence>
<feature type="transmembrane region" description="Helical" evidence="13">
    <location>
        <begin position="59"/>
        <end position="81"/>
    </location>
</feature>
<name>A0A4V2DZT1_9PROT</name>
<feature type="transmembrane region" description="Helical" evidence="13">
    <location>
        <begin position="101"/>
        <end position="121"/>
    </location>
</feature>
<evidence type="ECO:0000256" key="3">
    <source>
        <dbReference type="ARBA" id="ARBA00004141"/>
    </source>
</evidence>
<evidence type="ECO:0000256" key="12">
    <source>
        <dbReference type="ARBA" id="ARBA00025912"/>
    </source>
</evidence>
<dbReference type="InterPro" id="IPR014314">
    <property type="entry name" value="Succ_DH_cytb556"/>
</dbReference>
<dbReference type="AlphaFoldDB" id="A0A4V2DZT1"/>
<comment type="function">
    <text evidence="2">Membrane-anchoring subunit of succinate dehydrogenase (SDH).</text>
</comment>
<evidence type="ECO:0000256" key="1">
    <source>
        <dbReference type="ARBA" id="ARBA00001971"/>
    </source>
</evidence>
<dbReference type="GO" id="GO:0016020">
    <property type="term" value="C:membrane"/>
    <property type="evidence" value="ECO:0007669"/>
    <property type="project" value="UniProtKB-SubCell"/>
</dbReference>
<dbReference type="OrthoDB" id="9799441at2"/>
<keyword evidence="8" id="KW-0479">Metal-binding</keyword>